<dbReference type="EMBL" id="JBHXCV010000003">
    <property type="protein sequence ID" value="MFD6792839.1"/>
    <property type="molecule type" value="Genomic_DNA"/>
</dbReference>
<feature type="domain" description="Major facilitator superfamily (MFS) profile" evidence="9">
    <location>
        <begin position="14"/>
        <end position="432"/>
    </location>
</feature>
<dbReference type="PROSITE" id="PS50850">
    <property type="entry name" value="MFS"/>
    <property type="match status" value="1"/>
</dbReference>
<dbReference type="InterPro" id="IPR036259">
    <property type="entry name" value="MFS_trans_sf"/>
</dbReference>
<keyword evidence="4 8" id="KW-0812">Transmembrane</keyword>
<evidence type="ECO:0000313" key="10">
    <source>
        <dbReference type="EMBL" id="MFD6792839.1"/>
    </source>
</evidence>
<feature type="transmembrane region" description="Helical" evidence="8">
    <location>
        <begin position="377"/>
        <end position="397"/>
    </location>
</feature>
<reference evidence="10 11" key="1">
    <citation type="submission" date="2024-09" db="EMBL/GenBank/DDBJ databases">
        <title>The Natural Products Discovery Center: Release of the First 8490 Sequenced Strains for Exploring Actinobacteria Biosynthetic Diversity.</title>
        <authorList>
            <person name="Kalkreuter E."/>
            <person name="Kautsar S.A."/>
            <person name="Yang D."/>
            <person name="Bader C.D."/>
            <person name="Teijaro C.N."/>
            <person name="Fluegel L."/>
            <person name="Davis C.M."/>
            <person name="Simpson J.R."/>
            <person name="Lauterbach L."/>
            <person name="Steele A.D."/>
            <person name="Gui C."/>
            <person name="Meng S."/>
            <person name="Li G."/>
            <person name="Viehrig K."/>
            <person name="Ye F."/>
            <person name="Su P."/>
            <person name="Kiefer A.F."/>
            <person name="Nichols A."/>
            <person name="Cepeda A.J."/>
            <person name="Yan W."/>
            <person name="Fan B."/>
            <person name="Jiang Y."/>
            <person name="Adhikari A."/>
            <person name="Zheng C.-J."/>
            <person name="Schuster L."/>
            <person name="Cowan T.M."/>
            <person name="Smanski M.J."/>
            <person name="Chevrette M.G."/>
            <person name="De Carvalho L.P.S."/>
            <person name="Shen B."/>
        </authorList>
    </citation>
    <scope>NUCLEOTIDE SEQUENCE [LARGE SCALE GENOMIC DNA]</scope>
    <source>
        <strain evidence="10 11">NPDC060353</strain>
    </source>
</reference>
<dbReference type="InterPro" id="IPR005829">
    <property type="entry name" value="Sugar_transporter_CS"/>
</dbReference>
<feature type="transmembrane region" description="Helical" evidence="8">
    <location>
        <begin position="140"/>
        <end position="162"/>
    </location>
</feature>
<accession>A0ABW6G0V7</accession>
<dbReference type="Proteomes" id="UP001598673">
    <property type="component" value="Unassembled WGS sequence"/>
</dbReference>
<feature type="transmembrane region" description="Helical" evidence="8">
    <location>
        <begin position="107"/>
        <end position="128"/>
    </location>
</feature>
<feature type="transmembrane region" description="Helical" evidence="8">
    <location>
        <begin position="284"/>
        <end position="305"/>
    </location>
</feature>
<evidence type="ECO:0000256" key="3">
    <source>
        <dbReference type="ARBA" id="ARBA00022448"/>
    </source>
</evidence>
<protein>
    <submittedName>
        <fullName evidence="10">Sugar porter family MFS transporter</fullName>
    </submittedName>
</protein>
<feature type="transmembrane region" description="Helical" evidence="8">
    <location>
        <begin position="12"/>
        <end position="39"/>
    </location>
</feature>
<evidence type="ECO:0000256" key="4">
    <source>
        <dbReference type="ARBA" id="ARBA00022692"/>
    </source>
</evidence>
<evidence type="ECO:0000256" key="8">
    <source>
        <dbReference type="SAM" id="Phobius"/>
    </source>
</evidence>
<feature type="transmembrane region" description="Helical" evidence="8">
    <location>
        <begin position="242"/>
        <end position="264"/>
    </location>
</feature>
<dbReference type="PANTHER" id="PTHR48020">
    <property type="entry name" value="PROTON MYO-INOSITOL COTRANSPORTER"/>
    <property type="match status" value="1"/>
</dbReference>
<dbReference type="PROSITE" id="PS00217">
    <property type="entry name" value="SUGAR_TRANSPORT_2"/>
    <property type="match status" value="1"/>
</dbReference>
<dbReference type="Gene3D" id="1.20.1250.20">
    <property type="entry name" value="MFS general substrate transporter like domains"/>
    <property type="match status" value="1"/>
</dbReference>
<evidence type="ECO:0000256" key="7">
    <source>
        <dbReference type="RuleBase" id="RU003346"/>
    </source>
</evidence>
<keyword evidence="6 8" id="KW-0472">Membrane</keyword>
<proteinExistence type="inferred from homology"/>
<comment type="similarity">
    <text evidence="2 7">Belongs to the major facilitator superfamily. Sugar transporter (TC 2.A.1.1) family.</text>
</comment>
<feature type="transmembrane region" description="Helical" evidence="8">
    <location>
        <begin position="312"/>
        <end position="330"/>
    </location>
</feature>
<gene>
    <name evidence="10" type="ORF">ACFWGY_05840</name>
</gene>
<comment type="caution">
    <text evidence="10">The sequence shown here is derived from an EMBL/GenBank/DDBJ whole genome shotgun (WGS) entry which is preliminary data.</text>
</comment>
<dbReference type="PANTHER" id="PTHR48020:SF12">
    <property type="entry name" value="PROTON MYO-INOSITOL COTRANSPORTER"/>
    <property type="match status" value="1"/>
</dbReference>
<evidence type="ECO:0000313" key="11">
    <source>
        <dbReference type="Proteomes" id="UP001598673"/>
    </source>
</evidence>
<evidence type="ECO:0000259" key="9">
    <source>
        <dbReference type="PROSITE" id="PS50850"/>
    </source>
</evidence>
<dbReference type="PRINTS" id="PR00171">
    <property type="entry name" value="SUGRTRNSPORT"/>
</dbReference>
<evidence type="ECO:0000256" key="2">
    <source>
        <dbReference type="ARBA" id="ARBA00010992"/>
    </source>
</evidence>
<dbReference type="InterPro" id="IPR005828">
    <property type="entry name" value="MFS_sugar_transport-like"/>
</dbReference>
<dbReference type="PROSITE" id="PS00216">
    <property type="entry name" value="SUGAR_TRANSPORT_1"/>
    <property type="match status" value="2"/>
</dbReference>
<feature type="transmembrane region" description="Helical" evidence="8">
    <location>
        <begin position="51"/>
        <end position="70"/>
    </location>
</feature>
<evidence type="ECO:0000256" key="6">
    <source>
        <dbReference type="ARBA" id="ARBA00023136"/>
    </source>
</evidence>
<keyword evidence="11" id="KW-1185">Reference proteome</keyword>
<sequence>MAAAPTRVPRPAVIYFFGALGGILFGYETGIIAGALAYIHETPGFEPNAVATGLIVGGISLGAIAGALLAGKLADRVGRRRVILGLGAIFIIGSIACAVAPDNTMLIIARVFLGLGVGGSSALVPVYMSEMAPARMRGRLAGLNQLMIVTGLLLGYLVNLALAGSGDWRLMLASGALPAVLLVAGLPLLPESPRWLVAHGRTEEARILLEATRSEAEAEVDLAQIDKVSEPTGSRRELFSRWVRPAVIVGVGIPILTQFTGLNIVTYYAPTIFDGLGIEHQNALAFTVILGAVKVAAVAVGLTFIDRVGRRRLFSVGSAVMAVCMLWMAYEAAKGDALNPLSMLIAMSAMFVGYSVTWGPVNWVVLGEIYPLRVRGAGMGLSGMITWAATLAITFGFPIMRDGWGLTASMIFFAACNVVGLVFVWRYVLETKGRTLEDIELDLRHRAEPAKQKSAVTAVR</sequence>
<feature type="transmembrane region" description="Helical" evidence="8">
    <location>
        <begin position="342"/>
        <end position="365"/>
    </location>
</feature>
<dbReference type="InterPro" id="IPR050814">
    <property type="entry name" value="Myo-inositol_Transporter"/>
</dbReference>
<dbReference type="RefSeq" id="WP_258937614.1">
    <property type="nucleotide sequence ID" value="NZ_JANBBF010000012.1"/>
</dbReference>
<feature type="transmembrane region" description="Helical" evidence="8">
    <location>
        <begin position="168"/>
        <end position="189"/>
    </location>
</feature>
<keyword evidence="3 7" id="KW-0813">Transport</keyword>
<dbReference type="InterPro" id="IPR003663">
    <property type="entry name" value="Sugar/inositol_transpt"/>
</dbReference>
<keyword evidence="5 8" id="KW-1133">Transmembrane helix</keyword>
<evidence type="ECO:0000256" key="5">
    <source>
        <dbReference type="ARBA" id="ARBA00022989"/>
    </source>
</evidence>
<feature type="transmembrane region" description="Helical" evidence="8">
    <location>
        <begin position="82"/>
        <end position="101"/>
    </location>
</feature>
<organism evidence="10 11">
    <name type="scientific">Prauserella salsuginis</name>
    <dbReference type="NCBI Taxonomy" id="387889"/>
    <lineage>
        <taxon>Bacteria</taxon>
        <taxon>Bacillati</taxon>
        <taxon>Actinomycetota</taxon>
        <taxon>Actinomycetes</taxon>
        <taxon>Pseudonocardiales</taxon>
        <taxon>Pseudonocardiaceae</taxon>
        <taxon>Prauserella</taxon>
        <taxon>Prauserella salsuginis group</taxon>
    </lineage>
</organism>
<dbReference type="SUPFAM" id="SSF103473">
    <property type="entry name" value="MFS general substrate transporter"/>
    <property type="match status" value="1"/>
</dbReference>
<dbReference type="InterPro" id="IPR020846">
    <property type="entry name" value="MFS_dom"/>
</dbReference>
<name>A0ABW6G0V7_9PSEU</name>
<feature type="transmembrane region" description="Helical" evidence="8">
    <location>
        <begin position="403"/>
        <end position="425"/>
    </location>
</feature>
<dbReference type="NCBIfam" id="TIGR00879">
    <property type="entry name" value="SP"/>
    <property type="match status" value="1"/>
</dbReference>
<dbReference type="Pfam" id="PF00083">
    <property type="entry name" value="Sugar_tr"/>
    <property type="match status" value="1"/>
</dbReference>
<comment type="subcellular location">
    <subcellularLocation>
        <location evidence="1">Cell membrane</location>
        <topology evidence="1">Multi-pass membrane protein</topology>
    </subcellularLocation>
</comment>
<evidence type="ECO:0000256" key="1">
    <source>
        <dbReference type="ARBA" id="ARBA00004651"/>
    </source>
</evidence>